<keyword evidence="16" id="KW-1185">Reference proteome</keyword>
<keyword evidence="7" id="KW-0862">Zinc</keyword>
<evidence type="ECO:0000256" key="2">
    <source>
        <dbReference type="ARBA" id="ARBA00022705"/>
    </source>
</evidence>
<dbReference type="GO" id="GO:0006310">
    <property type="term" value="P:DNA recombination"/>
    <property type="evidence" value="ECO:0007669"/>
    <property type="project" value="InterPro"/>
</dbReference>
<dbReference type="NCBIfam" id="TIGR00595">
    <property type="entry name" value="priA"/>
    <property type="match status" value="1"/>
</dbReference>
<dbReference type="GO" id="GO:1990077">
    <property type="term" value="C:primosome complex"/>
    <property type="evidence" value="ECO:0007669"/>
    <property type="project" value="UniProtKB-UniRule"/>
</dbReference>
<evidence type="ECO:0000256" key="3">
    <source>
        <dbReference type="ARBA" id="ARBA00022723"/>
    </source>
</evidence>
<dbReference type="SMART" id="SM00490">
    <property type="entry name" value="HELICc"/>
    <property type="match status" value="1"/>
</dbReference>
<dbReference type="HAMAP" id="MF_00983">
    <property type="entry name" value="PriA"/>
    <property type="match status" value="1"/>
</dbReference>
<dbReference type="PANTHER" id="PTHR30580:SF0">
    <property type="entry name" value="PRIMOSOMAL PROTEIN N"/>
    <property type="match status" value="1"/>
</dbReference>
<evidence type="ECO:0000313" key="15">
    <source>
        <dbReference type="EMBL" id="QNN60496.1"/>
    </source>
</evidence>
<dbReference type="InterPro" id="IPR001650">
    <property type="entry name" value="Helicase_C-like"/>
</dbReference>
<dbReference type="GO" id="GO:0043138">
    <property type="term" value="F:3'-5' DNA helicase activity"/>
    <property type="evidence" value="ECO:0007669"/>
    <property type="project" value="UniProtKB-EC"/>
</dbReference>
<evidence type="ECO:0000256" key="4">
    <source>
        <dbReference type="ARBA" id="ARBA00022741"/>
    </source>
</evidence>
<comment type="catalytic activity">
    <reaction evidence="11 12">
        <text>ATP + H2O = ADP + phosphate + H(+)</text>
        <dbReference type="Rhea" id="RHEA:13065"/>
        <dbReference type="ChEBI" id="CHEBI:15377"/>
        <dbReference type="ChEBI" id="CHEBI:15378"/>
        <dbReference type="ChEBI" id="CHEBI:30616"/>
        <dbReference type="ChEBI" id="CHEBI:43474"/>
        <dbReference type="ChEBI" id="CHEBI:456216"/>
        <dbReference type="EC" id="5.6.2.4"/>
    </reaction>
</comment>
<keyword evidence="8 12" id="KW-0067">ATP-binding</keyword>
<comment type="subunit">
    <text evidence="12">Component of the replication restart primosome.</text>
</comment>
<proteinExistence type="inferred from homology"/>
<keyword evidence="4 12" id="KW-0547">Nucleotide-binding</keyword>
<dbReference type="GO" id="GO:0003677">
    <property type="term" value="F:DNA binding"/>
    <property type="evidence" value="ECO:0007669"/>
    <property type="project" value="UniProtKB-UniRule"/>
</dbReference>
<evidence type="ECO:0000256" key="11">
    <source>
        <dbReference type="ARBA" id="ARBA00048988"/>
    </source>
</evidence>
<dbReference type="GO" id="GO:0016787">
    <property type="term" value="F:hydrolase activity"/>
    <property type="evidence" value="ECO:0007669"/>
    <property type="project" value="UniProtKB-KW"/>
</dbReference>
<dbReference type="GO" id="GO:0046872">
    <property type="term" value="F:metal ion binding"/>
    <property type="evidence" value="ECO:0007669"/>
    <property type="project" value="UniProtKB-KW"/>
</dbReference>
<comment type="function">
    <text evidence="12">Initiates the restart of stalled replication forks, which reloads the replicative helicase on sites other than the origin of replication. Recognizes and binds to abandoned replication forks and remodels them to uncover a helicase loading site. Promotes assembly of the primosome at these replication forks.</text>
</comment>
<dbReference type="Gene3D" id="3.40.1440.60">
    <property type="entry name" value="PriA, 3(prime) DNA-binding domain"/>
    <property type="match status" value="1"/>
</dbReference>
<evidence type="ECO:0000259" key="14">
    <source>
        <dbReference type="PROSITE" id="PS51194"/>
    </source>
</evidence>
<dbReference type="InterPro" id="IPR040498">
    <property type="entry name" value="PriA_CRR"/>
</dbReference>
<dbReference type="InterPro" id="IPR041222">
    <property type="entry name" value="PriA_3primeBD"/>
</dbReference>
<keyword evidence="9 12" id="KW-0238">DNA-binding</keyword>
<dbReference type="GO" id="GO:0006302">
    <property type="term" value="P:double-strand break repair"/>
    <property type="evidence" value="ECO:0007669"/>
    <property type="project" value="InterPro"/>
</dbReference>
<dbReference type="Pfam" id="PF00270">
    <property type="entry name" value="DEAD"/>
    <property type="match status" value="1"/>
</dbReference>
<dbReference type="RefSeq" id="WP_187533624.1">
    <property type="nucleotide sequence ID" value="NZ_CBCSHU010000010.1"/>
</dbReference>
<dbReference type="InterPro" id="IPR041236">
    <property type="entry name" value="PriA_C"/>
</dbReference>
<dbReference type="CDD" id="cd17929">
    <property type="entry name" value="DEXHc_priA"/>
    <property type="match status" value="1"/>
</dbReference>
<feature type="binding site" evidence="12">
    <location>
        <position position="437"/>
    </location>
    <ligand>
        <name>Zn(2+)</name>
        <dbReference type="ChEBI" id="CHEBI:29105"/>
        <label>2</label>
    </ligand>
</feature>
<dbReference type="SMART" id="SM00487">
    <property type="entry name" value="DEXDc"/>
    <property type="match status" value="1"/>
</dbReference>
<protein>
    <recommendedName>
        <fullName evidence="12">Replication restart protein PriA</fullName>
    </recommendedName>
    <alternativeName>
        <fullName evidence="12">ATP-dependent DNA helicase PriA</fullName>
        <ecNumber evidence="12">5.6.2.4</ecNumber>
    </alternativeName>
    <alternativeName>
        <fullName evidence="12">DNA 3'-5' helicase PriA</fullName>
    </alternativeName>
</protein>
<keyword evidence="1 12" id="KW-0639">Primosome</keyword>
<dbReference type="AlphaFoldDB" id="A0A7G9RY21"/>
<dbReference type="EMBL" id="CP060715">
    <property type="protein sequence ID" value="QNN60496.1"/>
    <property type="molecule type" value="Genomic_DNA"/>
</dbReference>
<name>A0A7G9RY21_9FIRM</name>
<dbReference type="FunFam" id="3.40.50.300:FF:000489">
    <property type="entry name" value="Primosome assembly protein PriA"/>
    <property type="match status" value="1"/>
</dbReference>
<dbReference type="KEGG" id="eio:H9L01_09000"/>
<dbReference type="Pfam" id="PF00271">
    <property type="entry name" value="Helicase_C"/>
    <property type="match status" value="1"/>
</dbReference>
<keyword evidence="2 12" id="KW-0235">DNA replication</keyword>
<evidence type="ECO:0000256" key="1">
    <source>
        <dbReference type="ARBA" id="ARBA00022515"/>
    </source>
</evidence>
<evidence type="ECO:0000256" key="8">
    <source>
        <dbReference type="ARBA" id="ARBA00022840"/>
    </source>
</evidence>
<keyword evidence="3" id="KW-0479">Metal-binding</keyword>
<dbReference type="GO" id="GO:0005524">
    <property type="term" value="F:ATP binding"/>
    <property type="evidence" value="ECO:0007669"/>
    <property type="project" value="UniProtKB-UniRule"/>
</dbReference>
<dbReference type="GO" id="GO:0006269">
    <property type="term" value="P:DNA replication, synthesis of primer"/>
    <property type="evidence" value="ECO:0007669"/>
    <property type="project" value="UniProtKB-KW"/>
</dbReference>
<evidence type="ECO:0000256" key="7">
    <source>
        <dbReference type="ARBA" id="ARBA00022833"/>
    </source>
</evidence>
<feature type="binding site" evidence="12">
    <location>
        <position position="452"/>
    </location>
    <ligand>
        <name>Zn(2+)</name>
        <dbReference type="ChEBI" id="CHEBI:29105"/>
        <label>2</label>
    </ligand>
</feature>
<dbReference type="Proteomes" id="UP000515928">
    <property type="component" value="Chromosome"/>
</dbReference>
<evidence type="ECO:0000313" key="16">
    <source>
        <dbReference type="Proteomes" id="UP000515928"/>
    </source>
</evidence>
<gene>
    <name evidence="12 15" type="primary">priA</name>
    <name evidence="15" type="ORF">H9L01_09000</name>
</gene>
<evidence type="ECO:0000256" key="5">
    <source>
        <dbReference type="ARBA" id="ARBA00022801"/>
    </source>
</evidence>
<keyword evidence="10 12" id="KW-0413">Isomerase</keyword>
<evidence type="ECO:0000256" key="10">
    <source>
        <dbReference type="ARBA" id="ARBA00023235"/>
    </source>
</evidence>
<dbReference type="InterPro" id="IPR005259">
    <property type="entry name" value="PriA"/>
</dbReference>
<dbReference type="InterPro" id="IPR042115">
    <property type="entry name" value="PriA_3primeBD_sf"/>
</dbReference>
<accession>A0A7G9RY21</accession>
<evidence type="ECO:0000256" key="9">
    <source>
        <dbReference type="ARBA" id="ARBA00023125"/>
    </source>
</evidence>
<dbReference type="Gene3D" id="3.40.50.300">
    <property type="entry name" value="P-loop containing nucleotide triphosphate hydrolases"/>
    <property type="match status" value="2"/>
</dbReference>
<comment type="similarity">
    <text evidence="12">Belongs to the helicase family. PriA subfamily.</text>
</comment>
<evidence type="ECO:0000259" key="13">
    <source>
        <dbReference type="PROSITE" id="PS51192"/>
    </source>
</evidence>
<reference evidence="15 16" key="1">
    <citation type="submission" date="2020-08" db="EMBL/GenBank/DDBJ databases">
        <title>Genome sequence of Erysipelothrix inopinata DSM 15511T.</title>
        <authorList>
            <person name="Hyun D.-W."/>
            <person name="Bae J.-W."/>
        </authorList>
    </citation>
    <scope>NUCLEOTIDE SEQUENCE [LARGE SCALE GENOMIC DNA]</scope>
    <source>
        <strain evidence="15 16">DSM 15511</strain>
    </source>
</reference>
<keyword evidence="5 12" id="KW-0378">Hydrolase</keyword>
<keyword evidence="6 12" id="KW-0347">Helicase</keyword>
<dbReference type="EC" id="5.6.2.4" evidence="12"/>
<dbReference type="InterPro" id="IPR011545">
    <property type="entry name" value="DEAD/DEAH_box_helicase_dom"/>
</dbReference>
<sequence>MKYLDVYIEESFLNNQTLTYSSGSFHVEVGMRVNIMLRNRSMVGFVANVYDPIDMDFKVSEITGVIDDSPLLNSELFEIASWMKDNTLSPMIRCLQTILPNKLKPKSSATPLKYQKVVYLVDETQSLTQKQEEAVAFIKEQNSCLLKDLRQIYNGYKSLVDKGVIEVVDEVVLYQEQVVEQTYEVLPLTADQKNVFDAIKFGESNTYLLHGVTGSGKTEVYLQAAQTALKMKRQVLILVPEISLTPQMIRRVSSRFGEDVAIYHSALNDQEKYEQYMRVKNNEVRIVVGTRSSVFMPFECLGLIVVDEEHDLSYKQTNVPYYHTRDIAVLRSEYHHCPLILGSASPALESYARALKGNYTLLELHDRINHQFPTVTVIDTQAALRQKQSAWLTTPLLEGIQKRLDHGEQVMLLLNRRGYHTLLKVADTNQVLQCQNCEVALNYHKEDRSIRCHQCGYQTHQLPIVNGKPVQLVGGGVGTQRLQEQIEKLFPQARVTRMDADSTQRKGAHERILTEFIDHKYDILIGTQMIAKGLDIENVTLVGIINADETLAYTDYRSIEMTFDLLLQASGRAGRGKHRGEVMIQTFNPDHYAVICAVNEKYKHFFKQEMSYRKVAQYPPYSYLISLIFQDEDDAATLKAATLFESLFKADDVQIIGPTALRRLQNKHRNRIILKGKDLETMIEKCGEALEVYKKINKTGVVVDVNPMTLE</sequence>
<dbReference type="PROSITE" id="PS51194">
    <property type="entry name" value="HELICASE_CTER"/>
    <property type="match status" value="1"/>
</dbReference>
<dbReference type="SUPFAM" id="SSF52540">
    <property type="entry name" value="P-loop containing nucleoside triphosphate hydrolases"/>
    <property type="match status" value="2"/>
</dbReference>
<dbReference type="PROSITE" id="PS51192">
    <property type="entry name" value="HELICASE_ATP_BIND_1"/>
    <property type="match status" value="1"/>
</dbReference>
<comment type="catalytic activity">
    <reaction evidence="12">
        <text>Couples ATP hydrolysis with the unwinding of duplex DNA by translocating in the 3'-5' direction.</text>
        <dbReference type="EC" id="5.6.2.4"/>
    </reaction>
</comment>
<dbReference type="InterPro" id="IPR027417">
    <property type="entry name" value="P-loop_NTPase"/>
</dbReference>
<comment type="caution">
    <text evidence="12">Lacks conserved residue(s) required for the propagation of feature annotation.</text>
</comment>
<evidence type="ECO:0000256" key="6">
    <source>
        <dbReference type="ARBA" id="ARBA00022806"/>
    </source>
</evidence>
<dbReference type="Pfam" id="PF18319">
    <property type="entry name" value="Zn_ribbon_PriA"/>
    <property type="match status" value="1"/>
</dbReference>
<feature type="domain" description="Helicase C-terminal" evidence="14">
    <location>
        <begin position="458"/>
        <end position="618"/>
    </location>
</feature>
<evidence type="ECO:0000256" key="12">
    <source>
        <dbReference type="HAMAP-Rule" id="MF_00983"/>
    </source>
</evidence>
<feature type="binding site" evidence="12">
    <location>
        <position position="455"/>
    </location>
    <ligand>
        <name>Zn(2+)</name>
        <dbReference type="ChEBI" id="CHEBI:29105"/>
        <label>2</label>
    </ligand>
</feature>
<dbReference type="Pfam" id="PF17764">
    <property type="entry name" value="PriA_3primeBD"/>
    <property type="match status" value="1"/>
</dbReference>
<dbReference type="PANTHER" id="PTHR30580">
    <property type="entry name" value="PRIMOSOMAL PROTEIN N"/>
    <property type="match status" value="1"/>
</dbReference>
<feature type="domain" description="Helicase ATP-binding" evidence="13">
    <location>
        <begin position="198"/>
        <end position="364"/>
    </location>
</feature>
<organism evidence="15 16">
    <name type="scientific">Erysipelothrix inopinata</name>
    <dbReference type="NCBI Taxonomy" id="225084"/>
    <lineage>
        <taxon>Bacteria</taxon>
        <taxon>Bacillati</taxon>
        <taxon>Bacillota</taxon>
        <taxon>Erysipelotrichia</taxon>
        <taxon>Erysipelotrichales</taxon>
        <taxon>Erysipelotrichaceae</taxon>
        <taxon>Erysipelothrix</taxon>
    </lineage>
</organism>
<feature type="binding site" evidence="12">
    <location>
        <position position="434"/>
    </location>
    <ligand>
        <name>Zn(2+)</name>
        <dbReference type="ChEBI" id="CHEBI:29105"/>
        <label>2</label>
    </ligand>
</feature>
<dbReference type="InterPro" id="IPR014001">
    <property type="entry name" value="Helicase_ATP-bd"/>
</dbReference>
<dbReference type="Pfam" id="PF18074">
    <property type="entry name" value="PriA_C"/>
    <property type="match status" value="1"/>
</dbReference>
<dbReference type="GO" id="GO:0006270">
    <property type="term" value="P:DNA replication initiation"/>
    <property type="evidence" value="ECO:0007669"/>
    <property type="project" value="TreeGrafter"/>
</dbReference>